<keyword evidence="1" id="KW-0732">Signal</keyword>
<evidence type="ECO:0000256" key="1">
    <source>
        <dbReference type="SAM" id="SignalP"/>
    </source>
</evidence>
<feature type="signal peptide" evidence="1">
    <location>
        <begin position="1"/>
        <end position="24"/>
    </location>
</feature>
<dbReference type="EMBL" id="JACIDR010000003">
    <property type="protein sequence ID" value="MBB3973357.1"/>
    <property type="molecule type" value="Genomic_DNA"/>
</dbReference>
<accession>A0A7W6CZR8</accession>
<dbReference type="GO" id="GO:0051213">
    <property type="term" value="F:dioxygenase activity"/>
    <property type="evidence" value="ECO:0007669"/>
    <property type="project" value="UniProtKB-KW"/>
</dbReference>
<dbReference type="RefSeq" id="WP_183395238.1">
    <property type="nucleotide sequence ID" value="NZ_JACIDR010000003.1"/>
</dbReference>
<evidence type="ECO:0000313" key="3">
    <source>
        <dbReference type="EMBL" id="MBB3973357.1"/>
    </source>
</evidence>
<evidence type="ECO:0000313" key="4">
    <source>
        <dbReference type="Proteomes" id="UP000528964"/>
    </source>
</evidence>
<comment type="caution">
    <text evidence="3">The sequence shown here is derived from an EMBL/GenBank/DDBJ whole genome shotgun (WGS) entry which is preliminary data.</text>
</comment>
<dbReference type="InterPro" id="IPR013096">
    <property type="entry name" value="Cupin_2"/>
</dbReference>
<name>A0A7W6CZR8_9HYPH</name>
<proteinExistence type="predicted"/>
<dbReference type="CDD" id="cd02236">
    <property type="entry name" value="cupin_CV2614-like"/>
    <property type="match status" value="1"/>
</dbReference>
<keyword evidence="4" id="KW-1185">Reference proteome</keyword>
<feature type="chain" id="PRO_5031233172" evidence="1">
    <location>
        <begin position="25"/>
        <end position="142"/>
    </location>
</feature>
<sequence>MQFLTRALCAGALALASSSGAALAEQKPIVVTPLMTTSQTSSGQPITLPQKDAQVSVSTYDIQPGAVLPWHEHPYPRYAYVLAGTLSVTNSVTGETTIFKTGDFILEAIGQRHRGASVGPDPVKLLVIDQTEKNTPNVVLDE</sequence>
<dbReference type="Gene3D" id="2.60.120.10">
    <property type="entry name" value="Jelly Rolls"/>
    <property type="match status" value="1"/>
</dbReference>
<keyword evidence="3" id="KW-0223">Dioxygenase</keyword>
<dbReference type="Proteomes" id="UP000528964">
    <property type="component" value="Unassembled WGS sequence"/>
</dbReference>
<reference evidence="3 4" key="1">
    <citation type="submission" date="2020-08" db="EMBL/GenBank/DDBJ databases">
        <title>Genomic Encyclopedia of Type Strains, Phase IV (KMG-IV): sequencing the most valuable type-strain genomes for metagenomic binning, comparative biology and taxonomic classification.</title>
        <authorList>
            <person name="Goeker M."/>
        </authorList>
    </citation>
    <scope>NUCLEOTIDE SEQUENCE [LARGE SCALE GENOMIC DNA]</scope>
    <source>
        <strain evidence="3 4">DSM 25481</strain>
    </source>
</reference>
<gene>
    <name evidence="3" type="ORF">GGR24_002027</name>
</gene>
<dbReference type="Pfam" id="PF07883">
    <property type="entry name" value="Cupin_2"/>
    <property type="match status" value="1"/>
</dbReference>
<dbReference type="SUPFAM" id="SSF51182">
    <property type="entry name" value="RmlC-like cupins"/>
    <property type="match status" value="1"/>
</dbReference>
<feature type="domain" description="Cupin type-2" evidence="2">
    <location>
        <begin position="60"/>
        <end position="128"/>
    </location>
</feature>
<keyword evidence="3" id="KW-0560">Oxidoreductase</keyword>
<protein>
    <submittedName>
        <fullName evidence="3">Quercetin dioxygenase-like cupin family protein</fullName>
    </submittedName>
</protein>
<dbReference type="InterPro" id="IPR011051">
    <property type="entry name" value="RmlC_Cupin_sf"/>
</dbReference>
<evidence type="ECO:0000259" key="2">
    <source>
        <dbReference type="Pfam" id="PF07883"/>
    </source>
</evidence>
<dbReference type="AlphaFoldDB" id="A0A7W6CZR8"/>
<organism evidence="3 4">
    <name type="scientific">Hansschlegelia beijingensis</name>
    <dbReference type="NCBI Taxonomy" id="1133344"/>
    <lineage>
        <taxon>Bacteria</taxon>
        <taxon>Pseudomonadati</taxon>
        <taxon>Pseudomonadota</taxon>
        <taxon>Alphaproteobacteria</taxon>
        <taxon>Hyphomicrobiales</taxon>
        <taxon>Methylopilaceae</taxon>
        <taxon>Hansschlegelia</taxon>
    </lineage>
</organism>
<dbReference type="InterPro" id="IPR014710">
    <property type="entry name" value="RmlC-like_jellyroll"/>
</dbReference>